<gene>
    <name evidence="1" type="ORF">E2605_07280</name>
</gene>
<dbReference type="RefSeq" id="WP_026626217.1">
    <property type="nucleotide sequence ID" value="NZ_AP028867.1"/>
</dbReference>
<dbReference type="AlphaFoldDB" id="A0A4Y8L4D5"/>
<name>A0A4Y8L4D5_9BACT</name>
<evidence type="ECO:0000313" key="1">
    <source>
        <dbReference type="EMBL" id="TFD97463.1"/>
    </source>
</evidence>
<proteinExistence type="predicted"/>
<accession>A0A4Y8L4D5</accession>
<dbReference type="OrthoDB" id="997121at2"/>
<protein>
    <submittedName>
        <fullName evidence="1">Uncharacterized protein</fullName>
    </submittedName>
</protein>
<evidence type="ECO:0000313" key="2">
    <source>
        <dbReference type="Proteomes" id="UP000297861"/>
    </source>
</evidence>
<dbReference type="EMBL" id="SOML01000003">
    <property type="protein sequence ID" value="TFD97463.1"/>
    <property type="molecule type" value="Genomic_DNA"/>
</dbReference>
<comment type="caution">
    <text evidence="1">The sequence shown here is derived from an EMBL/GenBank/DDBJ whole genome shotgun (WGS) entry which is preliminary data.</text>
</comment>
<reference evidence="1 2" key="1">
    <citation type="submission" date="2019-03" db="EMBL/GenBank/DDBJ databases">
        <title>San Antonio Military Medical Center submission to MRSN (WRAIR), pending publication.</title>
        <authorList>
            <person name="Blyth D.M."/>
            <person name="Mccarthy S.L."/>
            <person name="Schall S.E."/>
            <person name="Stam J.A."/>
            <person name="Ong A.C."/>
            <person name="Mcgann P.T."/>
        </authorList>
    </citation>
    <scope>NUCLEOTIDE SEQUENCE [LARGE SCALE GENOMIC DNA]</scope>
    <source>
        <strain evidence="1 2">MRSN571793</strain>
    </source>
</reference>
<keyword evidence="2" id="KW-1185">Reference proteome</keyword>
<sequence>MDSEKLSKQYIENYNKLADRYNNSDIKSIVSGINEAIYYGDKPKVESCYLKIQSWNSDVSDMEENRNSLNHKFKHMHLPSVEMFTIVYDNIIKCWRFNTDAE</sequence>
<organism evidence="1 2">
    <name type="scientific">Dysgonomonas capnocytophagoides</name>
    <dbReference type="NCBI Taxonomy" id="45254"/>
    <lineage>
        <taxon>Bacteria</taxon>
        <taxon>Pseudomonadati</taxon>
        <taxon>Bacteroidota</taxon>
        <taxon>Bacteroidia</taxon>
        <taxon>Bacteroidales</taxon>
        <taxon>Dysgonomonadaceae</taxon>
        <taxon>Dysgonomonas</taxon>
    </lineage>
</organism>
<dbReference type="Proteomes" id="UP000297861">
    <property type="component" value="Unassembled WGS sequence"/>
</dbReference>